<evidence type="ECO:0000259" key="6">
    <source>
        <dbReference type="Pfam" id="PF01266"/>
    </source>
</evidence>
<evidence type="ECO:0000256" key="4">
    <source>
        <dbReference type="ARBA" id="ARBA00022827"/>
    </source>
</evidence>
<dbReference type="Gene3D" id="3.40.50.720">
    <property type="entry name" value="NAD(P)-binding Rossmann-like Domain"/>
    <property type="match status" value="1"/>
</dbReference>
<reference evidence="7 8" key="1">
    <citation type="journal article" date="2020" name="ISME J.">
        <title>Uncovering the hidden diversity of litter-decomposition mechanisms in mushroom-forming fungi.</title>
        <authorList>
            <person name="Floudas D."/>
            <person name="Bentzer J."/>
            <person name="Ahren D."/>
            <person name="Johansson T."/>
            <person name="Persson P."/>
            <person name="Tunlid A."/>
        </authorList>
    </citation>
    <scope>NUCLEOTIDE SEQUENCE [LARGE SCALE GENOMIC DNA]</scope>
    <source>
        <strain evidence="7 8">CBS 175.51</strain>
    </source>
</reference>
<dbReference type="GO" id="GO:0019478">
    <property type="term" value="P:D-amino acid catabolic process"/>
    <property type="evidence" value="ECO:0007669"/>
    <property type="project" value="TreeGrafter"/>
</dbReference>
<dbReference type="SUPFAM" id="SSF51971">
    <property type="entry name" value="Nucleotide-binding domain"/>
    <property type="match status" value="1"/>
</dbReference>
<accession>A0A8H5F9Y4</accession>
<sequence>MASEKKEIVVLGAGVIGLTTALKIQETGRYKVSILAEVLPTDPKTIKYASQWAGAHHVSFAKVDDPRHALDKETFAEMWELSKSEAEGCFMQLEQAEYFTNQRESPSPLEHMPEFRSLSPNEIPVEAVSGEAFNTITIDVPSYLNYLLARFLSKGGRVLRGSVQHIAQIAESGVHAFLPASERQSDFTKVGFVRPAPPAAIVVCVGLGARYLGGVEDADVYPIRGQTVLVQAPWIKHGKTLSDLDAMMWTYMIPRRTGLVILGGTLEPDDWNATPRAETTRSILERALKLSPELVPPHLRSAGADAAPTVEDILPFVVEEGCGFRPGRKGGLRLEAGNVKVPLTDKRIPVVYNYGHAGSGYIASFGSARVALELLETALGSKH</sequence>
<name>A0A8H5F9Y4_9AGAR</name>
<evidence type="ECO:0000313" key="7">
    <source>
        <dbReference type="EMBL" id="KAF5329171.1"/>
    </source>
</evidence>
<keyword evidence="8" id="KW-1185">Reference proteome</keyword>
<dbReference type="EMBL" id="JAACJK010000121">
    <property type="protein sequence ID" value="KAF5329171.1"/>
    <property type="molecule type" value="Genomic_DNA"/>
</dbReference>
<feature type="domain" description="FAD dependent oxidoreductase" evidence="6">
    <location>
        <begin position="8"/>
        <end position="373"/>
    </location>
</feature>
<evidence type="ECO:0000256" key="3">
    <source>
        <dbReference type="ARBA" id="ARBA00022630"/>
    </source>
</evidence>
<dbReference type="Proteomes" id="UP000541558">
    <property type="component" value="Unassembled WGS sequence"/>
</dbReference>
<dbReference type="OrthoDB" id="2015447at2759"/>
<protein>
    <recommendedName>
        <fullName evidence="6">FAD dependent oxidoreductase domain-containing protein</fullName>
    </recommendedName>
</protein>
<gene>
    <name evidence="7" type="ORF">D9611_013218</name>
</gene>
<dbReference type="PIRSF" id="PIRSF000189">
    <property type="entry name" value="D-aa_oxidase"/>
    <property type="match status" value="1"/>
</dbReference>
<keyword evidence="3" id="KW-0285">Flavoprotein</keyword>
<dbReference type="GO" id="GO:0003884">
    <property type="term" value="F:D-amino-acid oxidase activity"/>
    <property type="evidence" value="ECO:0007669"/>
    <property type="project" value="InterPro"/>
</dbReference>
<dbReference type="PANTHER" id="PTHR11530:SF11">
    <property type="entry name" value="D-ASPARTATE OXIDASE"/>
    <property type="match status" value="1"/>
</dbReference>
<dbReference type="AlphaFoldDB" id="A0A8H5F9Y4"/>
<dbReference type="InterPro" id="IPR006076">
    <property type="entry name" value="FAD-dep_OxRdtase"/>
</dbReference>
<proteinExistence type="inferred from homology"/>
<dbReference type="InterPro" id="IPR023209">
    <property type="entry name" value="DAO"/>
</dbReference>
<dbReference type="Pfam" id="PF01266">
    <property type="entry name" value="DAO"/>
    <property type="match status" value="1"/>
</dbReference>
<keyword evidence="5" id="KW-0560">Oxidoreductase</keyword>
<comment type="similarity">
    <text evidence="2">Belongs to the DAMOX/DASOX family.</text>
</comment>
<dbReference type="GO" id="GO:0005737">
    <property type="term" value="C:cytoplasm"/>
    <property type="evidence" value="ECO:0007669"/>
    <property type="project" value="TreeGrafter"/>
</dbReference>
<evidence type="ECO:0000256" key="2">
    <source>
        <dbReference type="ARBA" id="ARBA00006730"/>
    </source>
</evidence>
<keyword evidence="4" id="KW-0274">FAD</keyword>
<dbReference type="PANTHER" id="PTHR11530">
    <property type="entry name" value="D-AMINO ACID OXIDASE"/>
    <property type="match status" value="1"/>
</dbReference>
<evidence type="ECO:0000313" key="8">
    <source>
        <dbReference type="Proteomes" id="UP000541558"/>
    </source>
</evidence>
<comment type="caution">
    <text evidence="7">The sequence shown here is derived from an EMBL/GenBank/DDBJ whole genome shotgun (WGS) entry which is preliminary data.</text>
</comment>
<evidence type="ECO:0000256" key="1">
    <source>
        <dbReference type="ARBA" id="ARBA00001974"/>
    </source>
</evidence>
<organism evidence="7 8">
    <name type="scientific">Ephemerocybe angulata</name>
    <dbReference type="NCBI Taxonomy" id="980116"/>
    <lineage>
        <taxon>Eukaryota</taxon>
        <taxon>Fungi</taxon>
        <taxon>Dikarya</taxon>
        <taxon>Basidiomycota</taxon>
        <taxon>Agaricomycotina</taxon>
        <taxon>Agaricomycetes</taxon>
        <taxon>Agaricomycetidae</taxon>
        <taxon>Agaricales</taxon>
        <taxon>Agaricineae</taxon>
        <taxon>Psathyrellaceae</taxon>
        <taxon>Ephemerocybe</taxon>
    </lineage>
</organism>
<evidence type="ECO:0000256" key="5">
    <source>
        <dbReference type="ARBA" id="ARBA00023002"/>
    </source>
</evidence>
<dbReference type="GO" id="GO:0071949">
    <property type="term" value="F:FAD binding"/>
    <property type="evidence" value="ECO:0007669"/>
    <property type="project" value="InterPro"/>
</dbReference>
<dbReference type="SUPFAM" id="SSF54373">
    <property type="entry name" value="FAD-linked reductases, C-terminal domain"/>
    <property type="match status" value="1"/>
</dbReference>
<comment type="cofactor">
    <cofactor evidence="1">
        <name>FAD</name>
        <dbReference type="ChEBI" id="CHEBI:57692"/>
    </cofactor>
</comment>
<dbReference type="Gene3D" id="3.30.9.10">
    <property type="entry name" value="D-Amino Acid Oxidase, subunit A, domain 2"/>
    <property type="match status" value="1"/>
</dbReference>